<organism evidence="3 4">
    <name type="scientific">Eucalyptus globulus</name>
    <name type="common">Tasmanian blue gum</name>
    <dbReference type="NCBI Taxonomy" id="34317"/>
    <lineage>
        <taxon>Eukaryota</taxon>
        <taxon>Viridiplantae</taxon>
        <taxon>Streptophyta</taxon>
        <taxon>Embryophyta</taxon>
        <taxon>Tracheophyta</taxon>
        <taxon>Spermatophyta</taxon>
        <taxon>Magnoliopsida</taxon>
        <taxon>eudicotyledons</taxon>
        <taxon>Gunneridae</taxon>
        <taxon>Pentapetalae</taxon>
        <taxon>rosids</taxon>
        <taxon>malvids</taxon>
        <taxon>Myrtales</taxon>
        <taxon>Myrtaceae</taxon>
        <taxon>Myrtoideae</taxon>
        <taxon>Eucalypteae</taxon>
        <taxon>Eucalyptus</taxon>
    </lineage>
</organism>
<protein>
    <submittedName>
        <fullName evidence="3">Uncharacterized protein</fullName>
    </submittedName>
</protein>
<feature type="transmembrane region" description="Helical" evidence="2">
    <location>
        <begin position="12"/>
        <end position="39"/>
    </location>
</feature>
<feature type="compositionally biased region" description="Polar residues" evidence="1">
    <location>
        <begin position="239"/>
        <end position="268"/>
    </location>
</feature>
<feature type="region of interest" description="Disordered" evidence="1">
    <location>
        <begin position="165"/>
        <end position="268"/>
    </location>
</feature>
<accession>A0ABD3KZ69</accession>
<feature type="compositionally biased region" description="Polar residues" evidence="1">
    <location>
        <begin position="170"/>
        <end position="183"/>
    </location>
</feature>
<name>A0ABD3KZ69_EUCGL</name>
<gene>
    <name evidence="3" type="ORF">ACJRO7_014154</name>
</gene>
<sequence>MKGTSKVIMGATLVMAGSLAIVLGLVLVLLAELYCSLLLRRRRLQKTAATSDAPVSAPPAASPFADPPLRTSPLGSFYAQGVLDAPRSLLFPAVSHDAGQTELKTKLSPRQIGLAAAAAACSPNFASVGVTQHVQNFPVRGSCNYGNALEHLVYISNPIYDDDGNHPNRLASTPFETPDSSPSRLEAGASSSGDDDDGNDIEAAAEPSSRQSPVTPPLTPMKKLPAQACSVPLRDAGSLCTSGSESHSRSINGLSFSSAGTPSTSPSW</sequence>
<evidence type="ECO:0000256" key="1">
    <source>
        <dbReference type="SAM" id="MobiDB-lite"/>
    </source>
</evidence>
<evidence type="ECO:0000313" key="3">
    <source>
        <dbReference type="EMBL" id="KAL3745000.1"/>
    </source>
</evidence>
<keyword evidence="2" id="KW-1133">Transmembrane helix</keyword>
<evidence type="ECO:0000313" key="4">
    <source>
        <dbReference type="Proteomes" id="UP001634007"/>
    </source>
</evidence>
<dbReference type="AlphaFoldDB" id="A0ABD3KZ69"/>
<dbReference type="Proteomes" id="UP001634007">
    <property type="component" value="Unassembled WGS sequence"/>
</dbReference>
<evidence type="ECO:0000256" key="2">
    <source>
        <dbReference type="SAM" id="Phobius"/>
    </source>
</evidence>
<proteinExistence type="predicted"/>
<reference evidence="3 4" key="1">
    <citation type="submission" date="2024-11" db="EMBL/GenBank/DDBJ databases">
        <title>Chromosome-level genome assembly of Eucalyptus globulus Labill. provides insights into its genome evolution.</title>
        <authorList>
            <person name="Li X."/>
        </authorList>
    </citation>
    <scope>NUCLEOTIDE SEQUENCE [LARGE SCALE GENOMIC DNA]</scope>
    <source>
        <strain evidence="3">CL2024</strain>
        <tissue evidence="3">Fresh tender leaves</tissue>
    </source>
</reference>
<keyword evidence="4" id="KW-1185">Reference proteome</keyword>
<keyword evidence="2" id="KW-0472">Membrane</keyword>
<comment type="caution">
    <text evidence="3">The sequence shown here is derived from an EMBL/GenBank/DDBJ whole genome shotgun (WGS) entry which is preliminary data.</text>
</comment>
<dbReference type="EMBL" id="JBJKBG010000003">
    <property type="protein sequence ID" value="KAL3745000.1"/>
    <property type="molecule type" value="Genomic_DNA"/>
</dbReference>
<keyword evidence="2" id="KW-0812">Transmembrane</keyword>